<feature type="binding site" evidence="2">
    <location>
        <position position="7"/>
    </location>
    <ligand>
        <name>prephenate</name>
        <dbReference type="ChEBI" id="CHEBI:29934"/>
    </ligand>
</feature>
<keyword evidence="5" id="KW-1185">Reference proteome</keyword>
<keyword evidence="2 3" id="KW-0028">Amino-acid biosynthesis</keyword>
<dbReference type="Gene3D" id="3.30.1330.40">
    <property type="entry name" value="RutC-like"/>
    <property type="match status" value="1"/>
</dbReference>
<dbReference type="InterPro" id="IPR035959">
    <property type="entry name" value="RutC-like_sf"/>
</dbReference>
<dbReference type="PANTHER" id="PTHR21164:SF0">
    <property type="entry name" value="CHORISMATE MUTASE AROH"/>
    <property type="match status" value="1"/>
</dbReference>
<dbReference type="EC" id="5.4.99.5" evidence="1 3"/>
<keyword evidence="3 4" id="KW-0413">Isomerase</keyword>
<name>A0A517ZBM8_9PLAN</name>
<evidence type="ECO:0000256" key="1">
    <source>
        <dbReference type="NCBIfam" id="TIGR01796"/>
    </source>
</evidence>
<accession>A0A517ZBM8</accession>
<gene>
    <name evidence="4" type="primary">aroH</name>
    <name evidence="4" type="ORF">Mal4_42490</name>
</gene>
<feature type="binding site" evidence="2">
    <location>
        <position position="90"/>
    </location>
    <ligand>
        <name>prephenate</name>
        <dbReference type="ChEBI" id="CHEBI:29934"/>
    </ligand>
</feature>
<protein>
    <recommendedName>
        <fullName evidence="1 3">chorismate mutase</fullName>
        <ecNumber evidence="1 3">5.4.99.5</ecNumber>
    </recommendedName>
</protein>
<organism evidence="4 5">
    <name type="scientific">Maioricimonas rarisocia</name>
    <dbReference type="NCBI Taxonomy" id="2528026"/>
    <lineage>
        <taxon>Bacteria</taxon>
        <taxon>Pseudomonadati</taxon>
        <taxon>Planctomycetota</taxon>
        <taxon>Planctomycetia</taxon>
        <taxon>Planctomycetales</taxon>
        <taxon>Planctomycetaceae</taxon>
        <taxon>Maioricimonas</taxon>
    </lineage>
</organism>
<dbReference type="AlphaFoldDB" id="A0A517ZBM8"/>
<dbReference type="GO" id="GO:0008652">
    <property type="term" value="P:amino acid biosynthetic process"/>
    <property type="evidence" value="ECO:0007669"/>
    <property type="project" value="UniProtKB-UniRule"/>
</dbReference>
<dbReference type="SUPFAM" id="SSF55298">
    <property type="entry name" value="YjgF-like"/>
    <property type="match status" value="1"/>
</dbReference>
<evidence type="ECO:0000256" key="3">
    <source>
        <dbReference type="PROSITE-ProRule" id="PRU00514"/>
    </source>
</evidence>
<dbReference type="InterPro" id="IPR008243">
    <property type="entry name" value="Chorismate_mutase_AroH"/>
</dbReference>
<evidence type="ECO:0000313" key="5">
    <source>
        <dbReference type="Proteomes" id="UP000320496"/>
    </source>
</evidence>
<dbReference type="CDD" id="cd02185">
    <property type="entry name" value="AroH"/>
    <property type="match status" value="1"/>
</dbReference>
<evidence type="ECO:0000256" key="2">
    <source>
        <dbReference type="PIRSR" id="PIRSR005965-1"/>
    </source>
</evidence>
<dbReference type="NCBIfam" id="TIGR01796">
    <property type="entry name" value="CM_mono_aroH"/>
    <property type="match status" value="1"/>
</dbReference>
<dbReference type="RefSeq" id="WP_145373468.1">
    <property type="nucleotide sequence ID" value="NZ_CP036275.1"/>
</dbReference>
<dbReference type="PANTHER" id="PTHR21164">
    <property type="entry name" value="CHORISMATE MUTASE"/>
    <property type="match status" value="1"/>
</dbReference>
<keyword evidence="2 3" id="KW-0057">Aromatic amino acid biosynthesis</keyword>
<dbReference type="EMBL" id="CP036275">
    <property type="protein sequence ID" value="QDU39896.1"/>
    <property type="molecule type" value="Genomic_DNA"/>
</dbReference>
<feature type="binding site" evidence="2">
    <location>
        <position position="108"/>
    </location>
    <ligand>
        <name>prephenate</name>
        <dbReference type="ChEBI" id="CHEBI:29934"/>
    </ligand>
</feature>
<reference evidence="4 5" key="1">
    <citation type="submission" date="2019-02" db="EMBL/GenBank/DDBJ databases">
        <title>Deep-cultivation of Planctomycetes and their phenomic and genomic characterization uncovers novel biology.</title>
        <authorList>
            <person name="Wiegand S."/>
            <person name="Jogler M."/>
            <person name="Boedeker C."/>
            <person name="Pinto D."/>
            <person name="Vollmers J."/>
            <person name="Rivas-Marin E."/>
            <person name="Kohn T."/>
            <person name="Peeters S.H."/>
            <person name="Heuer A."/>
            <person name="Rast P."/>
            <person name="Oberbeckmann S."/>
            <person name="Bunk B."/>
            <person name="Jeske O."/>
            <person name="Meyerdierks A."/>
            <person name="Storesund J.E."/>
            <person name="Kallscheuer N."/>
            <person name="Luecker S."/>
            <person name="Lage O.M."/>
            <person name="Pohl T."/>
            <person name="Merkel B.J."/>
            <person name="Hornburger P."/>
            <person name="Mueller R.-W."/>
            <person name="Bruemmer F."/>
            <person name="Labrenz M."/>
            <person name="Spormann A.M."/>
            <person name="Op den Camp H."/>
            <person name="Overmann J."/>
            <person name="Amann R."/>
            <person name="Jetten M.S.M."/>
            <person name="Mascher T."/>
            <person name="Medema M.H."/>
            <person name="Devos D.P."/>
            <person name="Kaster A.-K."/>
            <person name="Ovreas L."/>
            <person name="Rohde M."/>
            <person name="Galperin M.Y."/>
            <person name="Jogler C."/>
        </authorList>
    </citation>
    <scope>NUCLEOTIDE SEQUENCE [LARGE SCALE GENOMIC DNA]</scope>
    <source>
        <strain evidence="4 5">Mal4</strain>
    </source>
</reference>
<dbReference type="KEGG" id="mri:Mal4_42490"/>
<dbReference type="Proteomes" id="UP000320496">
    <property type="component" value="Chromosome"/>
</dbReference>
<sequence length="123" mass="13436">MAVRGIRGATTVSDDNAESILEATRELLEEIIRLNNLDDFGEIVSAVFTTTPDLTSAFPAEAARGLGMNLVPLLCASEIAVPNAMACCIRVLLHVNTERTQQEMVHVYLREAKRLRPDVVSAQ</sequence>
<dbReference type="GO" id="GO:0009073">
    <property type="term" value="P:aromatic amino acid family biosynthetic process"/>
    <property type="evidence" value="ECO:0007669"/>
    <property type="project" value="UniProtKB-UniRule"/>
</dbReference>
<dbReference type="Pfam" id="PF07736">
    <property type="entry name" value="CM_1"/>
    <property type="match status" value="1"/>
</dbReference>
<dbReference type="GO" id="GO:0046417">
    <property type="term" value="P:chorismate metabolic process"/>
    <property type="evidence" value="ECO:0007669"/>
    <property type="project" value="TreeGrafter"/>
</dbReference>
<comment type="catalytic activity">
    <reaction evidence="3">
        <text>chorismate = prephenate</text>
        <dbReference type="Rhea" id="RHEA:13897"/>
        <dbReference type="ChEBI" id="CHEBI:29748"/>
        <dbReference type="ChEBI" id="CHEBI:29934"/>
        <dbReference type="EC" id="5.4.99.5"/>
    </reaction>
</comment>
<dbReference type="OrthoDB" id="9802232at2"/>
<proteinExistence type="predicted"/>
<dbReference type="PROSITE" id="PS51167">
    <property type="entry name" value="CHORISMATE_MUT_1"/>
    <property type="match status" value="1"/>
</dbReference>
<evidence type="ECO:0000313" key="4">
    <source>
        <dbReference type="EMBL" id="QDU39896.1"/>
    </source>
</evidence>
<dbReference type="PIRSF" id="PIRSF005965">
    <property type="entry name" value="Chor_mut_AroH"/>
    <property type="match status" value="1"/>
</dbReference>
<dbReference type="GO" id="GO:0004106">
    <property type="term" value="F:chorismate mutase activity"/>
    <property type="evidence" value="ECO:0007669"/>
    <property type="project" value="UniProtKB-UniRule"/>
</dbReference>